<gene>
    <name evidence="8" type="ORF">AAP_02089</name>
</gene>
<evidence type="ECO:0000256" key="5">
    <source>
        <dbReference type="ARBA" id="ARBA00023274"/>
    </source>
</evidence>
<evidence type="ECO:0000256" key="3">
    <source>
        <dbReference type="ARBA" id="ARBA00022980"/>
    </source>
</evidence>
<reference evidence="8 9" key="1">
    <citation type="journal article" date="2016" name="Genome Biol. Evol.">
        <title>Divergent and convergent evolution of fungal pathogenicity.</title>
        <authorList>
            <person name="Shang Y."/>
            <person name="Xiao G."/>
            <person name="Zheng P."/>
            <person name="Cen K."/>
            <person name="Zhan S."/>
            <person name="Wang C."/>
        </authorList>
    </citation>
    <scope>NUCLEOTIDE SEQUENCE [LARGE SCALE GENOMIC DNA]</scope>
    <source>
        <strain evidence="8 9">ARSEF 7405</strain>
    </source>
</reference>
<dbReference type="GO" id="GO:1990904">
    <property type="term" value="C:ribonucleoprotein complex"/>
    <property type="evidence" value="ECO:0007669"/>
    <property type="project" value="UniProtKB-KW"/>
</dbReference>
<dbReference type="VEuPathDB" id="FungiDB:AAP_02089"/>
<evidence type="ECO:0000256" key="4">
    <source>
        <dbReference type="ARBA" id="ARBA00023128"/>
    </source>
</evidence>
<comment type="similarity">
    <text evidence="2">Belongs to the mitochondrion-specific ribosomal protein mL50 family.</text>
</comment>
<dbReference type="GO" id="GO:0005840">
    <property type="term" value="C:ribosome"/>
    <property type="evidence" value="ECO:0007669"/>
    <property type="project" value="UniProtKB-KW"/>
</dbReference>
<evidence type="ECO:0000313" key="8">
    <source>
        <dbReference type="EMBL" id="KZZ93996.1"/>
    </source>
</evidence>
<accession>A0A168AJD9</accession>
<evidence type="ECO:0000313" key="9">
    <source>
        <dbReference type="Proteomes" id="UP000242877"/>
    </source>
</evidence>
<dbReference type="InterPro" id="IPR018305">
    <property type="entry name" value="Ribosomal_m50"/>
</dbReference>
<keyword evidence="3 8" id="KW-0689">Ribosomal protein</keyword>
<dbReference type="GO" id="GO:0005739">
    <property type="term" value="C:mitochondrion"/>
    <property type="evidence" value="ECO:0007669"/>
    <property type="project" value="UniProtKB-SubCell"/>
</dbReference>
<evidence type="ECO:0000256" key="6">
    <source>
        <dbReference type="ARBA" id="ARBA00035183"/>
    </source>
</evidence>
<comment type="subcellular location">
    <subcellularLocation>
        <location evidence="1">Mitochondrion</location>
    </subcellularLocation>
</comment>
<comment type="caution">
    <text evidence="8">The sequence shown here is derived from an EMBL/GenBank/DDBJ whole genome shotgun (WGS) entry which is preliminary data.</text>
</comment>
<keyword evidence="9" id="KW-1185">Reference proteome</keyword>
<dbReference type="EMBL" id="AZGZ01000007">
    <property type="protein sequence ID" value="KZZ93996.1"/>
    <property type="molecule type" value="Genomic_DNA"/>
</dbReference>
<dbReference type="Pfam" id="PF10501">
    <property type="entry name" value="Ribosomal_L50"/>
    <property type="match status" value="1"/>
</dbReference>
<evidence type="ECO:0000256" key="2">
    <source>
        <dbReference type="ARBA" id="ARBA00008860"/>
    </source>
</evidence>
<proteinExistence type="inferred from homology"/>
<sequence length="389" mass="42987">MSLSTRLLAPIESAIARTTAGSGASYLCSTCRRATAYRPAHSAAAILSQCLPYTQQQHQLRHNSTTGGGRSDDADKSPFDETMKSKLWGKNAAEIEEANEESILEKRLRGVGKGAETAVTGEAESGAEQLAQDDEYAVAHSAVTATNWMGLPVHRGFEEKPWKKEPYAGDHYESFVSPEKITDHRLLLSIIHQATVEMLILRQLGKPLKDVCRYVNHDIVVPLINRVNIVAGKDFETTTLEFGDETEKQKILAAFEDPAKTSPEDLTDIAVSVPKDLRFLHLPIENAGIKFVLLKRIAQLSGHFFPNTALPSFHTINHVLKHLDRASKPKPKKLVEVLAASPDLKSLPNVKIAAKRVSISDKETEIGRWKIIEEELVRRGLPVNADAQR</sequence>
<dbReference type="OrthoDB" id="6220758at2759"/>
<feature type="region of interest" description="Disordered" evidence="7">
    <location>
        <begin position="58"/>
        <end position="81"/>
    </location>
</feature>
<feature type="compositionally biased region" description="Basic and acidic residues" evidence="7">
    <location>
        <begin position="70"/>
        <end position="81"/>
    </location>
</feature>
<protein>
    <recommendedName>
        <fullName evidence="6">Large ribosomal subunit protein mL50</fullName>
    </recommendedName>
</protein>
<name>A0A168AJD9_9EURO</name>
<organism evidence="8 9">
    <name type="scientific">Ascosphaera apis ARSEF 7405</name>
    <dbReference type="NCBI Taxonomy" id="392613"/>
    <lineage>
        <taxon>Eukaryota</taxon>
        <taxon>Fungi</taxon>
        <taxon>Dikarya</taxon>
        <taxon>Ascomycota</taxon>
        <taxon>Pezizomycotina</taxon>
        <taxon>Eurotiomycetes</taxon>
        <taxon>Eurotiomycetidae</taxon>
        <taxon>Onygenales</taxon>
        <taxon>Ascosphaeraceae</taxon>
        <taxon>Ascosphaera</taxon>
    </lineage>
</organism>
<evidence type="ECO:0000256" key="1">
    <source>
        <dbReference type="ARBA" id="ARBA00004173"/>
    </source>
</evidence>
<keyword evidence="4" id="KW-0496">Mitochondrion</keyword>
<dbReference type="AlphaFoldDB" id="A0A168AJD9"/>
<dbReference type="Proteomes" id="UP000242877">
    <property type="component" value="Unassembled WGS sequence"/>
</dbReference>
<evidence type="ECO:0000256" key="7">
    <source>
        <dbReference type="SAM" id="MobiDB-lite"/>
    </source>
</evidence>
<keyword evidence="5" id="KW-0687">Ribonucleoprotein</keyword>